<dbReference type="Proteomes" id="UP000265520">
    <property type="component" value="Unassembled WGS sequence"/>
</dbReference>
<keyword evidence="3" id="KW-1185">Reference proteome</keyword>
<name>A0A392V492_9FABA</name>
<dbReference type="AlphaFoldDB" id="A0A392V492"/>
<proteinExistence type="predicted"/>
<comment type="caution">
    <text evidence="2">The sequence shown here is derived from an EMBL/GenBank/DDBJ whole genome shotgun (WGS) entry which is preliminary data.</text>
</comment>
<organism evidence="2 3">
    <name type="scientific">Trifolium medium</name>
    <dbReference type="NCBI Taxonomy" id="97028"/>
    <lineage>
        <taxon>Eukaryota</taxon>
        <taxon>Viridiplantae</taxon>
        <taxon>Streptophyta</taxon>
        <taxon>Embryophyta</taxon>
        <taxon>Tracheophyta</taxon>
        <taxon>Spermatophyta</taxon>
        <taxon>Magnoliopsida</taxon>
        <taxon>eudicotyledons</taxon>
        <taxon>Gunneridae</taxon>
        <taxon>Pentapetalae</taxon>
        <taxon>rosids</taxon>
        <taxon>fabids</taxon>
        <taxon>Fabales</taxon>
        <taxon>Fabaceae</taxon>
        <taxon>Papilionoideae</taxon>
        <taxon>50 kb inversion clade</taxon>
        <taxon>NPAAA clade</taxon>
        <taxon>Hologalegina</taxon>
        <taxon>IRL clade</taxon>
        <taxon>Trifolieae</taxon>
        <taxon>Trifolium</taxon>
    </lineage>
</organism>
<sequence length="32" mass="3652">MEEEDINLGVPKEGEDDGEMEPVKALDAKYYH</sequence>
<protein>
    <submittedName>
        <fullName evidence="2">Uncharacterized protein</fullName>
    </submittedName>
</protein>
<reference evidence="2 3" key="1">
    <citation type="journal article" date="2018" name="Front. Plant Sci.">
        <title>Red Clover (Trifolium pratense) and Zigzag Clover (T. medium) - A Picture of Genomic Similarities and Differences.</title>
        <authorList>
            <person name="Dluhosova J."/>
            <person name="Istvanek J."/>
            <person name="Nedelnik J."/>
            <person name="Repkova J."/>
        </authorList>
    </citation>
    <scope>NUCLEOTIDE SEQUENCE [LARGE SCALE GENOMIC DNA]</scope>
    <source>
        <strain evidence="3">cv. 10/8</strain>
        <tissue evidence="2">Leaf</tissue>
    </source>
</reference>
<evidence type="ECO:0000256" key="1">
    <source>
        <dbReference type="SAM" id="MobiDB-lite"/>
    </source>
</evidence>
<evidence type="ECO:0000313" key="2">
    <source>
        <dbReference type="EMBL" id="MCI81765.1"/>
    </source>
</evidence>
<evidence type="ECO:0000313" key="3">
    <source>
        <dbReference type="Proteomes" id="UP000265520"/>
    </source>
</evidence>
<dbReference type="EMBL" id="LXQA011027091">
    <property type="protein sequence ID" value="MCI81765.1"/>
    <property type="molecule type" value="Genomic_DNA"/>
</dbReference>
<feature type="compositionally biased region" description="Basic and acidic residues" evidence="1">
    <location>
        <begin position="21"/>
        <end position="32"/>
    </location>
</feature>
<feature type="non-terminal residue" evidence="2">
    <location>
        <position position="32"/>
    </location>
</feature>
<accession>A0A392V492</accession>
<feature type="region of interest" description="Disordered" evidence="1">
    <location>
        <begin position="1"/>
        <end position="32"/>
    </location>
</feature>